<accession>A0ABS2QJQ8</accession>
<feature type="region of interest" description="Disordered" evidence="1">
    <location>
        <begin position="1"/>
        <end position="39"/>
    </location>
</feature>
<sequence>MHKQKNDEFLTQAPKKTELTIETDDSFPNPKNYPGDSVNEHKELELGNAIIGAKEIGQQNENL</sequence>
<name>A0ABS2QJQ8_9BACI</name>
<evidence type="ECO:0000313" key="2">
    <source>
        <dbReference type="EMBL" id="MBM7693410.1"/>
    </source>
</evidence>
<comment type="caution">
    <text evidence="2">The sequence shown here is derived from an EMBL/GenBank/DDBJ whole genome shotgun (WGS) entry which is preliminary data.</text>
</comment>
<gene>
    <name evidence="2" type="ORF">JOC77_002850</name>
</gene>
<keyword evidence="3" id="KW-1185">Reference proteome</keyword>
<dbReference type="Proteomes" id="UP000823486">
    <property type="component" value="Unassembled WGS sequence"/>
</dbReference>
<proteinExistence type="predicted"/>
<organism evidence="2 3">
    <name type="scientific">Peribacillus deserti</name>
    <dbReference type="NCBI Taxonomy" id="673318"/>
    <lineage>
        <taxon>Bacteria</taxon>
        <taxon>Bacillati</taxon>
        <taxon>Bacillota</taxon>
        <taxon>Bacilli</taxon>
        <taxon>Bacillales</taxon>
        <taxon>Bacillaceae</taxon>
        <taxon>Peribacillus</taxon>
    </lineage>
</organism>
<protein>
    <submittedName>
        <fullName evidence="2">Uncharacterized protein</fullName>
    </submittedName>
</protein>
<reference evidence="2 3" key="1">
    <citation type="submission" date="2021-01" db="EMBL/GenBank/DDBJ databases">
        <title>Genomic Encyclopedia of Type Strains, Phase IV (KMG-IV): sequencing the most valuable type-strain genomes for metagenomic binning, comparative biology and taxonomic classification.</title>
        <authorList>
            <person name="Goeker M."/>
        </authorList>
    </citation>
    <scope>NUCLEOTIDE SEQUENCE [LARGE SCALE GENOMIC DNA]</scope>
    <source>
        <strain evidence="2 3">DSM 105482</strain>
    </source>
</reference>
<evidence type="ECO:0000313" key="3">
    <source>
        <dbReference type="Proteomes" id="UP000823486"/>
    </source>
</evidence>
<evidence type="ECO:0000256" key="1">
    <source>
        <dbReference type="SAM" id="MobiDB-lite"/>
    </source>
</evidence>
<dbReference type="EMBL" id="JAFBFI010000012">
    <property type="protein sequence ID" value="MBM7693410.1"/>
    <property type="molecule type" value="Genomic_DNA"/>
</dbReference>
<dbReference type="RefSeq" id="WP_204544214.1">
    <property type="nucleotide sequence ID" value="NZ_JAFBFI010000012.1"/>
</dbReference>